<feature type="domain" description="START" evidence="2">
    <location>
        <begin position="24"/>
        <end position="201"/>
    </location>
</feature>
<keyword evidence="6" id="KW-1185">Reference proteome</keyword>
<dbReference type="RefSeq" id="WP_026028159.1">
    <property type="nucleotide sequence ID" value="NZ_AJYT02000132.1"/>
</dbReference>
<sequence>MKWIVGLSLLFSNVASLAATSVDWLQVKSEDGITIYSRHHSDGLVQIRAQMFVPTSYFAFMRLLDDSEHVPNWIDNVSNSRVLQKISDTENIVYTQFSAPWPAKNRDMVTYSKFEMLPNGLSLDIVDALNYLPEQPGYIRITQVNAHWTLQKLTNGMTHIDYIAFANPGGALPNWLVNKLSTDSAFTTFKGLRRELATYQDKLHPAVNE</sequence>
<dbReference type="InterPro" id="IPR051213">
    <property type="entry name" value="START_lipid_transfer"/>
</dbReference>
<evidence type="ECO:0000313" key="5">
    <source>
        <dbReference type="Proteomes" id="UP000256923"/>
    </source>
</evidence>
<evidence type="ECO:0000313" key="3">
    <source>
        <dbReference type="EMBL" id="AZS27441.1"/>
    </source>
</evidence>
<dbReference type="PANTHER" id="PTHR19308">
    <property type="entry name" value="PHOSPHATIDYLCHOLINE TRANSFER PROTEIN"/>
    <property type="match status" value="1"/>
</dbReference>
<dbReference type="Pfam" id="PF01852">
    <property type="entry name" value="START"/>
    <property type="match status" value="1"/>
</dbReference>
<dbReference type="AlphaFoldDB" id="A0A1E5FR01"/>
<evidence type="ECO:0000313" key="4">
    <source>
        <dbReference type="EMBL" id="MBF4374823.1"/>
    </source>
</evidence>
<protein>
    <recommendedName>
        <fullName evidence="2">START domain-containing protein</fullName>
    </recommendedName>
</protein>
<dbReference type="Proteomes" id="UP000256923">
    <property type="component" value="Chromosome 2"/>
</dbReference>
<dbReference type="GO" id="GO:0008289">
    <property type="term" value="F:lipid binding"/>
    <property type="evidence" value="ECO:0007669"/>
    <property type="project" value="InterPro"/>
</dbReference>
<name>A0A1E5FR01_VIBAN</name>
<reference evidence="4 6" key="2">
    <citation type="journal article" date="2021" name="PeerJ">
        <title>Analysis of 44 Vibrio anguillarum genomes reveals high genetic diversity.</title>
        <authorList>
            <person name="Hansen M.J."/>
            <person name="Dalsgaard I."/>
        </authorList>
    </citation>
    <scope>NUCLEOTIDE SEQUENCE [LARGE SCALE GENOMIC DNA]</scope>
    <source>
        <strain evidence="4 6">040915-1/1B</strain>
    </source>
</reference>
<organism evidence="3 5">
    <name type="scientific">Vibrio anguillarum</name>
    <name type="common">Listonella anguillarum</name>
    <dbReference type="NCBI Taxonomy" id="55601"/>
    <lineage>
        <taxon>Bacteria</taxon>
        <taxon>Pseudomonadati</taxon>
        <taxon>Pseudomonadota</taxon>
        <taxon>Gammaproteobacteria</taxon>
        <taxon>Vibrionales</taxon>
        <taxon>Vibrionaceae</taxon>
        <taxon>Vibrio</taxon>
    </lineage>
</organism>
<accession>A0A3M7LL69</accession>
<accession>A0A1E5FR01</accession>
<dbReference type="GO" id="GO:0005737">
    <property type="term" value="C:cytoplasm"/>
    <property type="evidence" value="ECO:0007669"/>
    <property type="project" value="UniProtKB-ARBA"/>
</dbReference>
<dbReference type="EMBL" id="RDPI01000023">
    <property type="protein sequence ID" value="MBF4374823.1"/>
    <property type="molecule type" value="Genomic_DNA"/>
</dbReference>
<dbReference type="InterPro" id="IPR002913">
    <property type="entry name" value="START_lipid-bd_dom"/>
</dbReference>
<dbReference type="PIRSF" id="PIRSF039033">
    <property type="entry name" value="START_dom"/>
    <property type="match status" value="1"/>
</dbReference>
<keyword evidence="1" id="KW-0732">Signal</keyword>
<dbReference type="SUPFAM" id="SSF55961">
    <property type="entry name" value="Bet v1-like"/>
    <property type="match status" value="1"/>
</dbReference>
<dbReference type="PROSITE" id="PS50848">
    <property type="entry name" value="START"/>
    <property type="match status" value="1"/>
</dbReference>
<dbReference type="InterPro" id="IPR023393">
    <property type="entry name" value="START-like_dom_sf"/>
</dbReference>
<dbReference type="InterPro" id="IPR028347">
    <property type="entry name" value="START_dom_prot"/>
</dbReference>
<dbReference type="CDD" id="cd08876">
    <property type="entry name" value="START_1"/>
    <property type="match status" value="1"/>
</dbReference>
<feature type="signal peptide" evidence="1">
    <location>
        <begin position="1"/>
        <end position="18"/>
    </location>
</feature>
<evidence type="ECO:0000259" key="2">
    <source>
        <dbReference type="PROSITE" id="PS50848"/>
    </source>
</evidence>
<dbReference type="PANTHER" id="PTHR19308:SF14">
    <property type="entry name" value="START DOMAIN-CONTAINING PROTEIN"/>
    <property type="match status" value="1"/>
</dbReference>
<evidence type="ECO:0000256" key="1">
    <source>
        <dbReference type="SAM" id="SignalP"/>
    </source>
</evidence>
<dbReference type="EMBL" id="CP034673">
    <property type="protein sequence ID" value="AZS27441.1"/>
    <property type="molecule type" value="Genomic_DNA"/>
</dbReference>
<proteinExistence type="predicted"/>
<evidence type="ECO:0000313" key="6">
    <source>
        <dbReference type="Proteomes" id="UP000726136"/>
    </source>
</evidence>
<dbReference type="Proteomes" id="UP000726136">
    <property type="component" value="Unassembled WGS sequence"/>
</dbReference>
<reference evidence="3 5" key="1">
    <citation type="submission" date="2018-12" db="EMBL/GenBank/DDBJ databases">
        <title>Characterization and Draft Genome of Vibrio anguillarum J360 Marine Pathogen Isolated from an Outbreak in Lumpfish (Cyclopterus lumpus).</title>
        <authorList>
            <person name="Vasquez J.I."/>
            <person name="Cao T."/>
            <person name="Chakraborty S."/>
            <person name="Gnanagobal H."/>
            <person name="Wescot J."/>
            <person name="Boyce D."/>
            <person name="Santander J."/>
        </authorList>
    </citation>
    <scope>NUCLEOTIDE SEQUENCE [LARGE SCALE GENOMIC DNA]</scope>
    <source>
        <strain evidence="3 5">J360</strain>
    </source>
</reference>
<dbReference type="GeneID" id="83858606"/>
<gene>
    <name evidence="3" type="ORF">DYL72_16390</name>
    <name evidence="4" type="ORF">EAY46_17255</name>
</gene>
<dbReference type="Gene3D" id="3.30.530.20">
    <property type="match status" value="1"/>
</dbReference>
<feature type="chain" id="PRO_5044557367" description="START domain-containing protein" evidence="1">
    <location>
        <begin position="19"/>
        <end position="209"/>
    </location>
</feature>